<dbReference type="Gene3D" id="3.80.10.10">
    <property type="entry name" value="Ribonuclease Inhibitor"/>
    <property type="match status" value="2"/>
</dbReference>
<sequence length="738" mass="83370">MKKKEEKKKKKEEKPQKTDEKQQQKDDKPQQKDDKPQQRDDKPKKKERISRKKVFSKKVEPKEKDEIEQDGEFCMYDGVLDDSEMRAIFDGKCKDFKIPFSEKMYQRFKRHQNKKGLKKIFDMEACSVGPLAATAISEILPRHSHFRVVCLSGNSIGNDGAIALAKLIMNDKTIISLDISSNRIGDQGAEAIFHAMIKNRTIVLLNIGSTTGVSRNSIGKDALNQLKNMLISNNVLSELNLSMSEISCESIVPLSQGLSQNFGLKTLNLANNNIRAKGASKILSAIMKSNISDLNLSFNHIDDNISPLMKSFLSTNRSIETFDISGNNLTVRFMSAIAVPLASDSTLKEFNISRNPIGGRGISMVGPAIAINKKLKVFKASGCQVDGNGFNEFCLDLLKNVGITSIVVSNNPILDDGVSTLVELIKVHPTLRELDLEMTELTDMGAIPLFEVIPLCKTLEKISFKNNLVHDGISVQKYLSLSPHVQECNLEYNDISYKLVLEINKTIAINNKLHKDKEHQEFLEKVQSHQDQSSLLDSIRADIIEERQMIDILKKKLEEAKADQIAAEESRAKTIKNLEDKLEAIVSDVLNMQTELRRQHEELRTKSSNKENKSTSISNRLRMETDKYQDLCKDLSLLENKHTLTSQKYNAEMADIDEQLKDAKRKYLDVKMMFIAAFNEAKNPTPVSIEKKDKDKKSRKDGPAPALSEEQRKKISKKKEENTSQKPKETKSKSRNKK</sequence>
<dbReference type="SUPFAM" id="SSF52047">
    <property type="entry name" value="RNI-like"/>
    <property type="match status" value="1"/>
</dbReference>
<dbReference type="VEuPathDB" id="TrichDB:TRFO_22611"/>
<dbReference type="GeneID" id="94837363"/>
<evidence type="ECO:0000313" key="2">
    <source>
        <dbReference type="EMBL" id="OHT08780.1"/>
    </source>
</evidence>
<reference evidence="2" key="1">
    <citation type="submission" date="2016-10" db="EMBL/GenBank/DDBJ databases">
        <authorList>
            <person name="Benchimol M."/>
            <person name="Almeida L.G."/>
            <person name="Vasconcelos A.T."/>
            <person name="Perreira-Neves A."/>
            <person name="Rosa I.A."/>
            <person name="Tasca T."/>
            <person name="Bogo M.R."/>
            <person name="de Souza W."/>
        </authorList>
    </citation>
    <scope>NUCLEOTIDE SEQUENCE [LARGE SCALE GENOMIC DNA]</scope>
    <source>
        <strain evidence="2">K</strain>
    </source>
</reference>
<feature type="compositionally biased region" description="Basic and acidic residues" evidence="1">
    <location>
        <begin position="12"/>
        <end position="44"/>
    </location>
</feature>
<feature type="region of interest" description="Disordered" evidence="1">
    <location>
        <begin position="681"/>
        <end position="738"/>
    </location>
</feature>
<keyword evidence="3" id="KW-1185">Reference proteome</keyword>
<gene>
    <name evidence="2" type="ORF">TRFO_22611</name>
</gene>
<feature type="compositionally biased region" description="Basic residues" evidence="1">
    <location>
        <begin position="1"/>
        <end position="11"/>
    </location>
</feature>
<evidence type="ECO:0000313" key="3">
    <source>
        <dbReference type="Proteomes" id="UP000179807"/>
    </source>
</evidence>
<feature type="compositionally biased region" description="Basic and acidic residues" evidence="1">
    <location>
        <begin position="689"/>
        <end position="702"/>
    </location>
</feature>
<dbReference type="SMART" id="SM00368">
    <property type="entry name" value="LRR_RI"/>
    <property type="match status" value="8"/>
</dbReference>
<proteinExistence type="predicted"/>
<name>A0A1J4KG71_9EUKA</name>
<dbReference type="Pfam" id="PF13516">
    <property type="entry name" value="LRR_6"/>
    <property type="match status" value="5"/>
</dbReference>
<dbReference type="PANTHER" id="PTHR24114:SF2">
    <property type="entry name" value="F-BOX DOMAIN-CONTAINING PROTEIN-RELATED"/>
    <property type="match status" value="1"/>
</dbReference>
<accession>A0A1J4KG71</accession>
<feature type="region of interest" description="Disordered" evidence="1">
    <location>
        <begin position="1"/>
        <end position="63"/>
    </location>
</feature>
<comment type="caution">
    <text evidence="2">The sequence shown here is derived from an EMBL/GenBank/DDBJ whole genome shotgun (WGS) entry which is preliminary data.</text>
</comment>
<evidence type="ECO:0008006" key="4">
    <source>
        <dbReference type="Google" id="ProtNLM"/>
    </source>
</evidence>
<dbReference type="OrthoDB" id="120976at2759"/>
<feature type="compositionally biased region" description="Basic and acidic residues" evidence="1">
    <location>
        <begin position="600"/>
        <end position="613"/>
    </location>
</feature>
<protein>
    <recommendedName>
        <fullName evidence="4">Leucine Rich Repeat family protein</fullName>
    </recommendedName>
</protein>
<evidence type="ECO:0000256" key="1">
    <source>
        <dbReference type="SAM" id="MobiDB-lite"/>
    </source>
</evidence>
<dbReference type="PANTHER" id="PTHR24114">
    <property type="entry name" value="LEUCINE RICH REPEAT FAMILY PROTEIN"/>
    <property type="match status" value="1"/>
</dbReference>
<feature type="compositionally biased region" description="Basic residues" evidence="1">
    <location>
        <begin position="45"/>
        <end position="56"/>
    </location>
</feature>
<organism evidence="2 3">
    <name type="scientific">Tritrichomonas foetus</name>
    <dbReference type="NCBI Taxonomy" id="1144522"/>
    <lineage>
        <taxon>Eukaryota</taxon>
        <taxon>Metamonada</taxon>
        <taxon>Parabasalia</taxon>
        <taxon>Tritrichomonadida</taxon>
        <taxon>Tritrichomonadidae</taxon>
        <taxon>Tritrichomonas</taxon>
    </lineage>
</organism>
<dbReference type="Proteomes" id="UP000179807">
    <property type="component" value="Unassembled WGS sequence"/>
</dbReference>
<dbReference type="RefSeq" id="XP_068361916.1">
    <property type="nucleotide sequence ID" value="XM_068502659.1"/>
</dbReference>
<dbReference type="InterPro" id="IPR001611">
    <property type="entry name" value="Leu-rich_rpt"/>
</dbReference>
<feature type="compositionally biased region" description="Basic and acidic residues" evidence="1">
    <location>
        <begin position="709"/>
        <end position="732"/>
    </location>
</feature>
<dbReference type="AlphaFoldDB" id="A0A1J4KG71"/>
<dbReference type="InterPro" id="IPR032675">
    <property type="entry name" value="LRR_dom_sf"/>
</dbReference>
<dbReference type="InterPro" id="IPR052394">
    <property type="entry name" value="LRR-containing"/>
</dbReference>
<dbReference type="EMBL" id="MLAK01000658">
    <property type="protein sequence ID" value="OHT08780.1"/>
    <property type="molecule type" value="Genomic_DNA"/>
</dbReference>
<feature type="region of interest" description="Disordered" evidence="1">
    <location>
        <begin position="600"/>
        <end position="620"/>
    </location>
</feature>